<dbReference type="Proteomes" id="UP000326244">
    <property type="component" value="Unassembled WGS sequence"/>
</dbReference>
<dbReference type="GeneID" id="25154125"/>
<evidence type="ECO:0000313" key="3">
    <source>
        <dbReference type="EMBL" id="KAA9404785.1"/>
    </source>
</evidence>
<organism evidence="4 5">
    <name type="scientific">Haloarcula hispanica</name>
    <dbReference type="NCBI Taxonomy" id="51589"/>
    <lineage>
        <taxon>Archaea</taxon>
        <taxon>Methanobacteriati</taxon>
        <taxon>Methanobacteriota</taxon>
        <taxon>Stenosarchaea group</taxon>
        <taxon>Halobacteria</taxon>
        <taxon>Halobacteriales</taxon>
        <taxon>Haloarculaceae</taxon>
        <taxon>Haloarcula</taxon>
    </lineage>
</organism>
<name>A0A482SZS4_HALHI</name>
<dbReference type="InterPro" id="IPR036388">
    <property type="entry name" value="WH-like_DNA-bd_sf"/>
</dbReference>
<sequence length="78" mass="8996">MSLDGATEKSAWAHHEQESNHGRLYPNHDDLVNKGLLEKGELDKRTSVYTVTQRGKREIEARQEWESQYLESKESVPA</sequence>
<dbReference type="AlphaFoldDB" id="A0A482SZS4"/>
<dbReference type="RefSeq" id="WP_023842948.1">
    <property type="nucleotide sequence ID" value="NZ_CABITY010000012.1"/>
</dbReference>
<dbReference type="Pfam" id="PF03551">
    <property type="entry name" value="PadR"/>
    <property type="match status" value="1"/>
</dbReference>
<dbReference type="Proteomes" id="UP000293535">
    <property type="component" value="Unassembled WGS sequence"/>
</dbReference>
<dbReference type="EMBL" id="RZIG01000007">
    <property type="protein sequence ID" value="RYJ07690.1"/>
    <property type="molecule type" value="Genomic_DNA"/>
</dbReference>
<evidence type="ECO:0000313" key="6">
    <source>
        <dbReference type="Proteomes" id="UP000326244"/>
    </source>
</evidence>
<dbReference type="InterPro" id="IPR036390">
    <property type="entry name" value="WH_DNA-bd_sf"/>
</dbReference>
<evidence type="ECO:0000313" key="5">
    <source>
        <dbReference type="Proteomes" id="UP000293535"/>
    </source>
</evidence>
<reference evidence="4 5" key="2">
    <citation type="submission" date="2018-12" db="EMBL/GenBank/DDBJ databases">
        <title>Draft genome sequence of Haloarcula hispinica strain 18.1, an halophilic archaeon isolated from Chott El Jerid of Southern Tunisia.</title>
        <authorList>
            <person name="Najjari A."/>
            <person name="Ben Dhia O."/>
            <person name="Ferjani R."/>
            <person name="Mahjoubi M."/>
            <person name="Sghaier H."/>
            <person name="Elshahed M."/>
            <person name="Ouzari H.I."/>
            <person name="Cherid A."/>
            <person name="Youssef N."/>
        </authorList>
    </citation>
    <scope>NUCLEOTIDE SEQUENCE [LARGE SCALE GENOMIC DNA]</scope>
    <source>
        <strain evidence="4 5">18.1</strain>
    </source>
</reference>
<dbReference type="SUPFAM" id="SSF46785">
    <property type="entry name" value="Winged helix' DNA-binding domain"/>
    <property type="match status" value="1"/>
</dbReference>
<accession>A0A482SZS4</accession>
<evidence type="ECO:0000313" key="4">
    <source>
        <dbReference type="EMBL" id="RYJ07690.1"/>
    </source>
</evidence>
<feature type="domain" description="Transcription regulator PadR N-terminal" evidence="2">
    <location>
        <begin position="16"/>
        <end position="60"/>
    </location>
</feature>
<comment type="caution">
    <text evidence="4">The sequence shown here is derived from an EMBL/GenBank/DDBJ whole genome shotgun (WGS) entry which is preliminary data.</text>
</comment>
<feature type="region of interest" description="Disordered" evidence="1">
    <location>
        <begin position="1"/>
        <end position="27"/>
    </location>
</feature>
<evidence type="ECO:0000259" key="2">
    <source>
        <dbReference type="Pfam" id="PF03551"/>
    </source>
</evidence>
<protein>
    <submittedName>
        <fullName evidence="4">PadR family transcriptional regulator</fullName>
    </submittedName>
</protein>
<gene>
    <name evidence="3" type="ORF">EGO51_15645</name>
    <name evidence="4" type="ORF">ELS20_18325</name>
</gene>
<dbReference type="EMBL" id="RQWK01000002">
    <property type="protein sequence ID" value="KAA9404785.1"/>
    <property type="molecule type" value="Genomic_DNA"/>
</dbReference>
<evidence type="ECO:0000256" key="1">
    <source>
        <dbReference type="SAM" id="MobiDB-lite"/>
    </source>
</evidence>
<dbReference type="InterPro" id="IPR005149">
    <property type="entry name" value="Tscrpt_reg_PadR_N"/>
</dbReference>
<reference evidence="3 6" key="1">
    <citation type="submission" date="2018-11" db="EMBL/GenBank/DDBJ databases">
        <title>Genomic analysis of Haloarcula hispanica CBA1121.</title>
        <authorList>
            <person name="Kim Y.B."/>
            <person name="Roh S.W."/>
        </authorList>
    </citation>
    <scope>NUCLEOTIDE SEQUENCE [LARGE SCALE GENOMIC DNA]</scope>
    <source>
        <strain evidence="3 6">CBA1121</strain>
    </source>
</reference>
<feature type="compositionally biased region" description="Basic and acidic residues" evidence="1">
    <location>
        <begin position="11"/>
        <end position="27"/>
    </location>
</feature>
<proteinExistence type="predicted"/>
<dbReference type="Gene3D" id="1.10.10.10">
    <property type="entry name" value="Winged helix-like DNA-binding domain superfamily/Winged helix DNA-binding domain"/>
    <property type="match status" value="1"/>
</dbReference>